<feature type="binding site" evidence="5">
    <location>
        <position position="64"/>
    </location>
    <ligand>
        <name>Zn(2+)</name>
        <dbReference type="ChEBI" id="CHEBI:29105"/>
    </ligand>
</feature>
<evidence type="ECO:0000313" key="9">
    <source>
        <dbReference type="EMBL" id="AJQ93536.1"/>
    </source>
</evidence>
<name>A0A0C5VH24_9GAMM</name>
<dbReference type="InterPro" id="IPR050178">
    <property type="entry name" value="AspA/AstE_fam"/>
</dbReference>
<sequence>MSSNLFLPNHDFLAHTLATDKCSFEVIEQGGMRVCFRATGVLEFSPNHSVEHALVLSAGVHGNETAPIEIINNLVTAILAGHIQLQCALLVILGHPQAMRQEQRYLETNLNRLFVEFRRRSTFEPSVELTRANLLCSLVDDFLMRHGQAEKLHLDLHTAIRGSRKERFAIFPYVENRTYLQQDIQLLLAMGIEATLLMHKAGSTFSSYSGLQHGARSYTLELGRVRPFGQNDLTAYQNVYDALAAWLCEPGCLVKPDRKMEFYSVRSEVIHTGEHFKLMVAADQENFSEYLPGELVWRDLQQEYRVRERPELIVFPNPHVEVGHRAALLVQKNN</sequence>
<keyword evidence="3 5" id="KW-0378">Hydrolase</keyword>
<keyword evidence="4 5" id="KW-0862">Zinc</keyword>
<dbReference type="PANTHER" id="PTHR15162">
    <property type="entry name" value="ASPARTOACYLASE"/>
    <property type="match status" value="1"/>
</dbReference>
<evidence type="ECO:0000256" key="4">
    <source>
        <dbReference type="ARBA" id="ARBA00022833"/>
    </source>
</evidence>
<dbReference type="NCBIfam" id="TIGR03242">
    <property type="entry name" value="arg_catab_astE"/>
    <property type="match status" value="1"/>
</dbReference>
<keyword evidence="2 5" id="KW-0479">Metal-binding</keyword>
<dbReference type="InterPro" id="IPR007036">
    <property type="entry name" value="Aste_AspA_hybrid_dom"/>
</dbReference>
<feature type="active site" evidence="5">
    <location>
        <position position="221"/>
    </location>
</feature>
<evidence type="ECO:0000259" key="8">
    <source>
        <dbReference type="Pfam" id="PF24827"/>
    </source>
</evidence>
<evidence type="ECO:0000256" key="1">
    <source>
        <dbReference type="ARBA" id="ARBA00022503"/>
    </source>
</evidence>
<evidence type="ECO:0000256" key="6">
    <source>
        <dbReference type="NCBIfam" id="TIGR03242"/>
    </source>
</evidence>
<dbReference type="HAMAP" id="MF_00767">
    <property type="entry name" value="Arg_catab_AstE"/>
    <property type="match status" value="1"/>
</dbReference>
<comment type="function">
    <text evidence="5">Transforms N(2)-succinylglutamate into succinate and glutamate.</text>
</comment>
<evidence type="ECO:0000313" key="10">
    <source>
        <dbReference type="Proteomes" id="UP000032266"/>
    </source>
</evidence>
<dbReference type="RefSeq" id="WP_044616293.1">
    <property type="nucleotide sequence ID" value="NZ_CP007142.1"/>
</dbReference>
<dbReference type="InterPro" id="IPR016681">
    <property type="entry name" value="SuccinylGlu_desuccinylase"/>
</dbReference>
<dbReference type="UniPathway" id="UPA00185">
    <property type="reaction ID" value="UER00283"/>
</dbReference>
<organism evidence="9 10">
    <name type="scientific">Gynuella sunshinyii YC6258</name>
    <dbReference type="NCBI Taxonomy" id="1445510"/>
    <lineage>
        <taxon>Bacteria</taxon>
        <taxon>Pseudomonadati</taxon>
        <taxon>Pseudomonadota</taxon>
        <taxon>Gammaproteobacteria</taxon>
        <taxon>Oceanospirillales</taxon>
        <taxon>Saccharospirillaceae</taxon>
        <taxon>Gynuella</taxon>
    </lineage>
</organism>
<dbReference type="InterPro" id="IPR055438">
    <property type="entry name" value="AstE_AspA_cat"/>
</dbReference>
<dbReference type="EMBL" id="CP007142">
    <property type="protein sequence ID" value="AJQ93536.1"/>
    <property type="molecule type" value="Genomic_DNA"/>
</dbReference>
<dbReference type="HOGENOM" id="CLU_071608_0_0_6"/>
<comment type="pathway">
    <text evidence="5">Amino-acid degradation; L-arginine degradation via AST pathway; L-glutamate and succinate from L-arginine: step 5/5.</text>
</comment>
<dbReference type="OrthoDB" id="5290473at2"/>
<comment type="similarity">
    <text evidence="5">Belongs to the AspA/AstE family. Succinylglutamate desuccinylase subfamily.</text>
</comment>
<reference evidence="9 10" key="1">
    <citation type="submission" date="2014-01" db="EMBL/GenBank/DDBJ databases">
        <title>Full genme sequencing of cellulolytic bacterium Gynuella sunshinyii YC6258T gen. nov., sp. nov.</title>
        <authorList>
            <person name="Khan H."/>
            <person name="Chung E.J."/>
            <person name="Chung Y.R."/>
        </authorList>
    </citation>
    <scope>NUCLEOTIDE SEQUENCE [LARGE SCALE GENOMIC DNA]</scope>
    <source>
        <strain evidence="9 10">YC6258</strain>
    </source>
</reference>
<keyword evidence="10" id="KW-1185">Reference proteome</keyword>
<proteinExistence type="inferred from homology"/>
<dbReference type="PATRIC" id="fig|1445510.3.peg.1455"/>
<dbReference type="STRING" id="1445510.YC6258_01488"/>
<dbReference type="EC" id="3.5.1.96" evidence="5 6"/>
<dbReference type="AlphaFoldDB" id="A0A0C5VH24"/>
<dbReference type="SUPFAM" id="SSF53187">
    <property type="entry name" value="Zn-dependent exopeptidases"/>
    <property type="match status" value="1"/>
</dbReference>
<dbReference type="CDD" id="cd03855">
    <property type="entry name" value="M14_ASTE"/>
    <property type="match status" value="1"/>
</dbReference>
<evidence type="ECO:0000256" key="3">
    <source>
        <dbReference type="ARBA" id="ARBA00022801"/>
    </source>
</evidence>
<dbReference type="Pfam" id="PF24827">
    <property type="entry name" value="AstE_AspA_cat"/>
    <property type="match status" value="1"/>
</dbReference>
<dbReference type="Gene3D" id="3.40.630.10">
    <property type="entry name" value="Zn peptidases"/>
    <property type="match status" value="1"/>
</dbReference>
<feature type="domain" description="AstE/AspA barrel-sandwich hybrid" evidence="7">
    <location>
        <begin position="259"/>
        <end position="332"/>
    </location>
</feature>
<evidence type="ECO:0000256" key="2">
    <source>
        <dbReference type="ARBA" id="ARBA00022723"/>
    </source>
</evidence>
<comment type="cofactor">
    <cofactor evidence="5">
        <name>Zn(2+)</name>
        <dbReference type="ChEBI" id="CHEBI:29105"/>
    </cofactor>
    <text evidence="5">Binds 1 zinc ion per subunit.</text>
</comment>
<dbReference type="GO" id="GO:0008270">
    <property type="term" value="F:zinc ion binding"/>
    <property type="evidence" value="ECO:0007669"/>
    <property type="project" value="UniProtKB-UniRule"/>
</dbReference>
<dbReference type="GO" id="GO:0019545">
    <property type="term" value="P:L-arginine catabolic process to succinate"/>
    <property type="evidence" value="ECO:0007669"/>
    <property type="project" value="UniProtKB-UniRule"/>
</dbReference>
<dbReference type="PANTHER" id="PTHR15162:SF7">
    <property type="entry name" value="SUCCINYLGLUTAMATE DESUCCINYLASE"/>
    <property type="match status" value="1"/>
</dbReference>
<feature type="binding site" evidence="5">
    <location>
        <position position="157"/>
    </location>
    <ligand>
        <name>Zn(2+)</name>
        <dbReference type="ChEBI" id="CHEBI:29105"/>
    </ligand>
</feature>
<dbReference type="Proteomes" id="UP000032266">
    <property type="component" value="Chromosome"/>
</dbReference>
<dbReference type="GO" id="GO:0009017">
    <property type="term" value="F:succinylglutamate desuccinylase activity"/>
    <property type="evidence" value="ECO:0007669"/>
    <property type="project" value="UniProtKB-UniRule"/>
</dbReference>
<dbReference type="NCBIfam" id="NF003706">
    <property type="entry name" value="PRK05324.1"/>
    <property type="match status" value="1"/>
</dbReference>
<keyword evidence="1 5" id="KW-0056">Arginine metabolism</keyword>
<comment type="catalytic activity">
    <reaction evidence="5">
        <text>N-succinyl-L-glutamate + H2O = L-glutamate + succinate</text>
        <dbReference type="Rhea" id="RHEA:15169"/>
        <dbReference type="ChEBI" id="CHEBI:15377"/>
        <dbReference type="ChEBI" id="CHEBI:29985"/>
        <dbReference type="ChEBI" id="CHEBI:30031"/>
        <dbReference type="ChEBI" id="CHEBI:58763"/>
        <dbReference type="EC" id="3.5.1.96"/>
    </reaction>
</comment>
<evidence type="ECO:0000259" key="7">
    <source>
        <dbReference type="Pfam" id="PF04952"/>
    </source>
</evidence>
<feature type="domain" description="Succinylglutamate desuccinylase/Aspartoacylase catalytic" evidence="8">
    <location>
        <begin position="53"/>
        <end position="243"/>
    </location>
</feature>
<dbReference type="KEGG" id="gsn:YC6258_01488"/>
<feature type="binding site" evidence="5">
    <location>
        <position position="61"/>
    </location>
    <ligand>
        <name>Zn(2+)</name>
        <dbReference type="ChEBI" id="CHEBI:29105"/>
    </ligand>
</feature>
<dbReference type="Pfam" id="PF04952">
    <property type="entry name" value="AstE_AspA_hybrid"/>
    <property type="match status" value="1"/>
</dbReference>
<dbReference type="GO" id="GO:0019544">
    <property type="term" value="P:L-arginine catabolic process to L-glutamate"/>
    <property type="evidence" value="ECO:0007669"/>
    <property type="project" value="UniProtKB-UniRule"/>
</dbReference>
<accession>A0A0C5VH24</accession>
<gene>
    <name evidence="5" type="primary">astE</name>
    <name evidence="9" type="ORF">YC6258_01488</name>
</gene>
<evidence type="ECO:0000256" key="5">
    <source>
        <dbReference type="HAMAP-Rule" id="MF_00767"/>
    </source>
</evidence>
<protein>
    <recommendedName>
        <fullName evidence="5 6">Succinylglutamate desuccinylase</fullName>
        <ecNumber evidence="5 6">3.5.1.96</ecNumber>
    </recommendedName>
</protein>
<dbReference type="GO" id="GO:0016788">
    <property type="term" value="F:hydrolase activity, acting on ester bonds"/>
    <property type="evidence" value="ECO:0007669"/>
    <property type="project" value="UniProtKB-UniRule"/>
</dbReference>